<dbReference type="PANTHER" id="PTHR41913">
    <property type="entry name" value="DUF1684 DOMAIN-CONTAINING PROTEIN"/>
    <property type="match status" value="1"/>
</dbReference>
<keyword evidence="3" id="KW-1185">Reference proteome</keyword>
<name>A0A7X9P371_9BACT</name>
<keyword evidence="1" id="KW-0472">Membrane</keyword>
<evidence type="ECO:0000313" key="2">
    <source>
        <dbReference type="EMBL" id="NME67572.1"/>
    </source>
</evidence>
<dbReference type="Pfam" id="PF07920">
    <property type="entry name" value="DUF1684"/>
    <property type="match status" value="1"/>
</dbReference>
<proteinExistence type="predicted"/>
<dbReference type="Proteomes" id="UP000576082">
    <property type="component" value="Unassembled WGS sequence"/>
</dbReference>
<dbReference type="EMBL" id="JABANE010000012">
    <property type="protein sequence ID" value="NME67572.1"/>
    <property type="molecule type" value="Genomic_DNA"/>
</dbReference>
<comment type="caution">
    <text evidence="2">The sequence shown here is derived from an EMBL/GenBank/DDBJ whole genome shotgun (WGS) entry which is preliminary data.</text>
</comment>
<reference evidence="2 3" key="1">
    <citation type="submission" date="2020-04" db="EMBL/GenBank/DDBJ databases">
        <title>Flammeovirga sp. SR4, a novel species isolated from seawater.</title>
        <authorList>
            <person name="Wang X."/>
        </authorList>
    </citation>
    <scope>NUCLEOTIDE SEQUENCE [LARGE SCALE GENOMIC DNA]</scope>
    <source>
        <strain evidence="2 3">ATCC 23126</strain>
    </source>
</reference>
<feature type="transmembrane region" description="Helical" evidence="1">
    <location>
        <begin position="6"/>
        <end position="24"/>
    </location>
</feature>
<evidence type="ECO:0000256" key="1">
    <source>
        <dbReference type="SAM" id="Phobius"/>
    </source>
</evidence>
<dbReference type="InterPro" id="IPR012467">
    <property type="entry name" value="DUF1684"/>
</dbReference>
<gene>
    <name evidence="2" type="ORF">HHU12_06310</name>
</gene>
<keyword evidence="1" id="KW-1133">Transmembrane helix</keyword>
<sequence>MKLSQIIKIALFALIAVVIVYTYLSSNSNLEQGKYLEKMNIERAEKNEEFKNEQTSPLKKEEIDAFKSLNYYTPDKKFIVNASLEWADKPSTIKIASTNGDPRTYKKVAWATFKIGNQEQKLVLLQNALPNPLTKGLTMVLFRDQTSGKTTYGAGRYIELRGLKKGAMQTVIDFNKAYNPYCAYNDSYDCPLPPLENQMTIEINAGEKKYHL</sequence>
<dbReference type="RefSeq" id="WP_169655909.1">
    <property type="nucleotide sequence ID" value="NZ_JABANE010000012.1"/>
</dbReference>
<protein>
    <submittedName>
        <fullName evidence="2">DUF1684 domain-containing protein</fullName>
    </submittedName>
</protein>
<keyword evidence="1" id="KW-0812">Transmembrane</keyword>
<evidence type="ECO:0000313" key="3">
    <source>
        <dbReference type="Proteomes" id="UP000576082"/>
    </source>
</evidence>
<dbReference type="AlphaFoldDB" id="A0A7X9P371"/>
<organism evidence="2 3">
    <name type="scientific">Flammeovirga aprica JL-4</name>
    <dbReference type="NCBI Taxonomy" id="694437"/>
    <lineage>
        <taxon>Bacteria</taxon>
        <taxon>Pseudomonadati</taxon>
        <taxon>Bacteroidota</taxon>
        <taxon>Cytophagia</taxon>
        <taxon>Cytophagales</taxon>
        <taxon>Flammeovirgaceae</taxon>
        <taxon>Flammeovirga</taxon>
    </lineage>
</organism>
<accession>A0A7X9P371</accession>
<dbReference type="PANTHER" id="PTHR41913:SF1">
    <property type="entry name" value="DUF1684 DOMAIN-CONTAINING PROTEIN"/>
    <property type="match status" value="1"/>
</dbReference>